<evidence type="ECO:0000313" key="2">
    <source>
        <dbReference type="EMBL" id="CAK0893073.1"/>
    </source>
</evidence>
<protein>
    <submittedName>
        <fullName evidence="2">Uncharacterized protein</fullName>
    </submittedName>
</protein>
<comment type="caution">
    <text evidence="2">The sequence shown here is derived from an EMBL/GenBank/DDBJ whole genome shotgun (WGS) entry which is preliminary data.</text>
</comment>
<evidence type="ECO:0000256" key="1">
    <source>
        <dbReference type="SAM" id="MobiDB-lite"/>
    </source>
</evidence>
<accession>A0ABN9X315</accession>
<gene>
    <name evidence="2" type="ORF">PCOR1329_LOCUS72539</name>
</gene>
<dbReference type="EMBL" id="CAUYUJ010019704">
    <property type="protein sequence ID" value="CAK0893073.1"/>
    <property type="molecule type" value="Genomic_DNA"/>
</dbReference>
<proteinExistence type="predicted"/>
<feature type="region of interest" description="Disordered" evidence="1">
    <location>
        <begin position="257"/>
        <end position="291"/>
    </location>
</feature>
<dbReference type="Proteomes" id="UP001189429">
    <property type="component" value="Unassembled WGS sequence"/>
</dbReference>
<organism evidence="2 3">
    <name type="scientific">Prorocentrum cordatum</name>
    <dbReference type="NCBI Taxonomy" id="2364126"/>
    <lineage>
        <taxon>Eukaryota</taxon>
        <taxon>Sar</taxon>
        <taxon>Alveolata</taxon>
        <taxon>Dinophyceae</taxon>
        <taxon>Prorocentrales</taxon>
        <taxon>Prorocentraceae</taxon>
        <taxon>Prorocentrum</taxon>
    </lineage>
</organism>
<dbReference type="InterPro" id="IPR027417">
    <property type="entry name" value="P-loop_NTPase"/>
</dbReference>
<feature type="compositionally biased region" description="Low complexity" evidence="1">
    <location>
        <begin position="257"/>
        <end position="273"/>
    </location>
</feature>
<dbReference type="Gene3D" id="3.40.50.300">
    <property type="entry name" value="P-loop containing nucleotide triphosphate hydrolases"/>
    <property type="match status" value="1"/>
</dbReference>
<evidence type="ECO:0000313" key="3">
    <source>
        <dbReference type="Proteomes" id="UP001189429"/>
    </source>
</evidence>
<sequence length="458" mass="50416">MRRDIALCASVCCLCGFTGWIHFNFENSLLSKWRVVVTLSETGRVPASLQSAVVPSTVPARIGSPVPASGSNSSQLMGATFTAEEANFTENMSRPASLESSIAAPVAAAGHESITDPLKGQSWSSLSARPRECVAANNRHVNGRSALHLHLHNYGGTFQCALAQRHGECTNPPWCNFEGCSEMVKSRLTPCWKRLKATHYTWIFEERGFNDDDISCTGAQIVYVILRDPLAALESTLNANHFVKSHVLQAVNQALDGRSGPAPSLRRPAPSRSYHGKVHVSSGGRGQPTAASPALDALLRHDGCLPRWDHYHHFRPRDHFAVRSLGGPYDAPLGSVGPAMLLEAKRRLLRLDGVLILEEMGRDFVQLEWLLGWKRSVYEAAKVAGGVAHRQRWTPEEAEQLRELNRWDYELFEFGQRVALNLTRRAVEATKNHISPPRCCCGSSFSFSPAPQTRPGTP</sequence>
<reference evidence="2" key="1">
    <citation type="submission" date="2023-10" db="EMBL/GenBank/DDBJ databases">
        <authorList>
            <person name="Chen Y."/>
            <person name="Shah S."/>
            <person name="Dougan E. K."/>
            <person name="Thang M."/>
            <person name="Chan C."/>
        </authorList>
    </citation>
    <scope>NUCLEOTIDE SEQUENCE [LARGE SCALE GENOMIC DNA]</scope>
</reference>
<keyword evidence="3" id="KW-1185">Reference proteome</keyword>
<name>A0ABN9X315_9DINO</name>